<dbReference type="AlphaFoldDB" id="A0A6P3WZ76"/>
<dbReference type="GeneID" id="106742690"/>
<dbReference type="Proteomes" id="UP000515204">
    <property type="component" value="Unplaced"/>
</dbReference>
<gene>
    <name evidence="2" type="primary">LOC106742690</name>
</gene>
<evidence type="ECO:0000313" key="1">
    <source>
        <dbReference type="Proteomes" id="UP000515204"/>
    </source>
</evidence>
<proteinExistence type="predicted"/>
<dbReference type="KEGG" id="dqu:106742690"/>
<sequence length="110" mass="13040">MKKNPVEKCAAEESASLREEIAQEEEDNNVVTAHITTFLRESLVLSLVSSTFYKRVSFGIWLRNLIYLLKEMLRCHHMINVEGLRRKSWRKILNEINYSFLRLITQRITQ</sequence>
<name>A0A6P3WZ76_DINQU</name>
<dbReference type="RefSeq" id="XP_014471375.1">
    <property type="nucleotide sequence ID" value="XM_014615889.1"/>
</dbReference>
<accession>A0A6P3WZ76</accession>
<reference evidence="2" key="1">
    <citation type="submission" date="2025-08" db="UniProtKB">
        <authorList>
            <consortium name="RefSeq"/>
        </authorList>
    </citation>
    <scope>IDENTIFICATION</scope>
</reference>
<keyword evidence="1" id="KW-1185">Reference proteome</keyword>
<protein>
    <submittedName>
        <fullName evidence="2">Uncharacterized protein LOC106742690</fullName>
    </submittedName>
</protein>
<organism evidence="1 2">
    <name type="scientific">Dinoponera quadriceps</name>
    <name type="common">South American ant</name>
    <dbReference type="NCBI Taxonomy" id="609295"/>
    <lineage>
        <taxon>Eukaryota</taxon>
        <taxon>Metazoa</taxon>
        <taxon>Ecdysozoa</taxon>
        <taxon>Arthropoda</taxon>
        <taxon>Hexapoda</taxon>
        <taxon>Insecta</taxon>
        <taxon>Pterygota</taxon>
        <taxon>Neoptera</taxon>
        <taxon>Endopterygota</taxon>
        <taxon>Hymenoptera</taxon>
        <taxon>Apocrita</taxon>
        <taxon>Aculeata</taxon>
        <taxon>Formicoidea</taxon>
        <taxon>Formicidae</taxon>
        <taxon>Ponerinae</taxon>
        <taxon>Ponerini</taxon>
        <taxon>Dinoponera</taxon>
    </lineage>
</organism>
<evidence type="ECO:0000313" key="2">
    <source>
        <dbReference type="RefSeq" id="XP_014471375.1"/>
    </source>
</evidence>